<sequence>MTRKFLLAALVILLAALCTVHFTTERTPPENVVSPAVHLGMVVPREALEKLKAAETAALAAPQTAEPTADVTAEPAEEESLPATDTSVLAAAVTTDALYIRRSGDWDAEALALVDYGTTVAVTGKSGGWYQVRYDGIEGYLSGEYLDLRTSGLTGYGQVTADALNLRSGAGTGYGTVTSLPNGAWVSVSRFENGWFYVDYDGVSGYVSGDYLELSASRPQLRGDTSSDGGSSGGSDDLPSGGNAGTVSGSASDLVALALSYQGVPYAYGGASPSGFDCSGYTMYIYQQFGVYLPHGATDQLSYGMAVGFGELQPGDLVFFQDADFSSSAASHCGIYIGDGQFIHATSDSRFNCVKITSFSESYYASHFLTGRRLF</sequence>
<evidence type="ECO:0000259" key="7">
    <source>
        <dbReference type="PROSITE" id="PS51781"/>
    </source>
</evidence>
<keyword evidence="4" id="KW-0788">Thiol protease</keyword>
<evidence type="ECO:0000259" key="8">
    <source>
        <dbReference type="PROSITE" id="PS51935"/>
    </source>
</evidence>
<keyword evidence="10" id="KW-1185">Reference proteome</keyword>
<evidence type="ECO:0000256" key="5">
    <source>
        <dbReference type="SAM" id="MobiDB-lite"/>
    </source>
</evidence>
<feature type="signal peptide" evidence="6">
    <location>
        <begin position="1"/>
        <end position="23"/>
    </location>
</feature>
<keyword evidence="2" id="KW-0645">Protease</keyword>
<dbReference type="GO" id="GO:0006508">
    <property type="term" value="P:proteolysis"/>
    <property type="evidence" value="ECO:0007669"/>
    <property type="project" value="UniProtKB-KW"/>
</dbReference>
<dbReference type="InterPro" id="IPR003646">
    <property type="entry name" value="SH3-like_bac-type"/>
</dbReference>
<evidence type="ECO:0000256" key="1">
    <source>
        <dbReference type="ARBA" id="ARBA00007074"/>
    </source>
</evidence>
<dbReference type="Proteomes" id="UP000681035">
    <property type="component" value="Chromosome"/>
</dbReference>
<keyword evidence="3" id="KW-0378">Hydrolase</keyword>
<dbReference type="GO" id="GO:0008234">
    <property type="term" value="F:cysteine-type peptidase activity"/>
    <property type="evidence" value="ECO:0007669"/>
    <property type="project" value="UniProtKB-KW"/>
</dbReference>
<accession>A0A810Q5V2</accession>
<dbReference type="PROSITE" id="PS51935">
    <property type="entry name" value="NLPC_P60"/>
    <property type="match status" value="1"/>
</dbReference>
<reference evidence="9" key="1">
    <citation type="submission" date="2020-09" db="EMBL/GenBank/DDBJ databases">
        <title>New species isolated from human feces.</title>
        <authorList>
            <person name="Kitahara M."/>
            <person name="Shigeno Y."/>
            <person name="Shime M."/>
            <person name="Matsumoto Y."/>
            <person name="Nakamura S."/>
            <person name="Motooka D."/>
            <person name="Fukuoka S."/>
            <person name="Nishikawa H."/>
            <person name="Benno Y."/>
        </authorList>
    </citation>
    <scope>NUCLEOTIDE SEQUENCE</scope>
    <source>
        <strain evidence="9">MM50</strain>
    </source>
</reference>
<dbReference type="EMBL" id="AP023418">
    <property type="protein sequence ID" value="BCK80811.1"/>
    <property type="molecule type" value="Genomic_DNA"/>
</dbReference>
<evidence type="ECO:0000256" key="2">
    <source>
        <dbReference type="ARBA" id="ARBA00022670"/>
    </source>
</evidence>
<dbReference type="Gene3D" id="2.30.30.40">
    <property type="entry name" value="SH3 Domains"/>
    <property type="match status" value="2"/>
</dbReference>
<protein>
    <recommendedName>
        <fullName evidence="11">Cell wall-associated NlpC family hydrolase</fullName>
    </recommendedName>
</protein>
<dbReference type="InterPro" id="IPR000064">
    <property type="entry name" value="NLP_P60_dom"/>
</dbReference>
<organism evidence="9 10">
    <name type="scientific">Vescimonas coprocola</name>
    <dbReference type="NCBI Taxonomy" id="2714355"/>
    <lineage>
        <taxon>Bacteria</taxon>
        <taxon>Bacillati</taxon>
        <taxon>Bacillota</taxon>
        <taxon>Clostridia</taxon>
        <taxon>Eubacteriales</taxon>
        <taxon>Oscillospiraceae</taxon>
        <taxon>Vescimonas</taxon>
    </lineage>
</organism>
<proteinExistence type="inferred from homology"/>
<dbReference type="PANTHER" id="PTHR47053">
    <property type="entry name" value="MUREIN DD-ENDOPEPTIDASE MEPH-RELATED"/>
    <property type="match status" value="1"/>
</dbReference>
<dbReference type="PANTHER" id="PTHR47053:SF1">
    <property type="entry name" value="MUREIN DD-ENDOPEPTIDASE MEPH-RELATED"/>
    <property type="match status" value="1"/>
</dbReference>
<dbReference type="SUPFAM" id="SSF54001">
    <property type="entry name" value="Cysteine proteinases"/>
    <property type="match status" value="1"/>
</dbReference>
<feature type="compositionally biased region" description="Low complexity" evidence="5">
    <location>
        <begin position="223"/>
        <end position="241"/>
    </location>
</feature>
<keyword evidence="6" id="KW-0732">Signal</keyword>
<feature type="domain" description="NlpC/P60" evidence="8">
    <location>
        <begin position="248"/>
        <end position="375"/>
    </location>
</feature>
<dbReference type="KEGG" id="vcop:MM50RIKEN_05740"/>
<feature type="domain" description="SH3b" evidence="7">
    <location>
        <begin position="154"/>
        <end position="216"/>
    </location>
</feature>
<dbReference type="PROSITE" id="PS51781">
    <property type="entry name" value="SH3B"/>
    <property type="match status" value="2"/>
</dbReference>
<feature type="region of interest" description="Disordered" evidence="5">
    <location>
        <begin position="218"/>
        <end position="243"/>
    </location>
</feature>
<dbReference type="RefSeq" id="WP_213541669.1">
    <property type="nucleotide sequence ID" value="NZ_AP023418.1"/>
</dbReference>
<evidence type="ECO:0000313" key="10">
    <source>
        <dbReference type="Proteomes" id="UP000681035"/>
    </source>
</evidence>
<gene>
    <name evidence="9" type="ORF">MM50RIKEN_05740</name>
</gene>
<comment type="similarity">
    <text evidence="1">Belongs to the peptidase C40 family.</text>
</comment>
<name>A0A810Q5V2_9FIRM</name>
<dbReference type="AlphaFoldDB" id="A0A810Q5V2"/>
<feature type="chain" id="PRO_5038798283" description="Cell wall-associated NlpC family hydrolase" evidence="6">
    <location>
        <begin position="24"/>
        <end position="375"/>
    </location>
</feature>
<evidence type="ECO:0000256" key="4">
    <source>
        <dbReference type="ARBA" id="ARBA00022807"/>
    </source>
</evidence>
<feature type="compositionally biased region" description="Low complexity" evidence="5">
    <location>
        <begin position="59"/>
        <end position="69"/>
    </location>
</feature>
<evidence type="ECO:0000313" key="9">
    <source>
        <dbReference type="EMBL" id="BCK80811.1"/>
    </source>
</evidence>
<evidence type="ECO:0000256" key="6">
    <source>
        <dbReference type="SAM" id="SignalP"/>
    </source>
</evidence>
<evidence type="ECO:0000256" key="3">
    <source>
        <dbReference type="ARBA" id="ARBA00022801"/>
    </source>
</evidence>
<dbReference type="InterPro" id="IPR038765">
    <property type="entry name" value="Papain-like_cys_pep_sf"/>
</dbReference>
<dbReference type="SMART" id="SM00287">
    <property type="entry name" value="SH3b"/>
    <property type="match status" value="2"/>
</dbReference>
<dbReference type="Gene3D" id="3.90.1720.10">
    <property type="entry name" value="endopeptidase domain like (from Nostoc punctiforme)"/>
    <property type="match status" value="1"/>
</dbReference>
<dbReference type="InterPro" id="IPR051202">
    <property type="entry name" value="Peptidase_C40"/>
</dbReference>
<dbReference type="Pfam" id="PF08239">
    <property type="entry name" value="SH3_3"/>
    <property type="match status" value="2"/>
</dbReference>
<feature type="region of interest" description="Disordered" evidence="5">
    <location>
        <begin position="59"/>
        <end position="84"/>
    </location>
</feature>
<feature type="domain" description="SH3b" evidence="7">
    <location>
        <begin position="84"/>
        <end position="150"/>
    </location>
</feature>
<dbReference type="Pfam" id="PF00877">
    <property type="entry name" value="NLPC_P60"/>
    <property type="match status" value="1"/>
</dbReference>
<evidence type="ECO:0008006" key="11">
    <source>
        <dbReference type="Google" id="ProtNLM"/>
    </source>
</evidence>